<dbReference type="OMA" id="YFKYIDH"/>
<accession>A0A251VRE1</accession>
<feature type="domain" description="F-box/LRR-repeat protein 15/At3g58940/PEG3-like LRR" evidence="3">
    <location>
        <begin position="116"/>
        <end position="263"/>
    </location>
</feature>
<name>A0A251VRE1_HELAN</name>
<dbReference type="Gene3D" id="3.80.10.10">
    <property type="entry name" value="Ribonuclease Inhibitor"/>
    <property type="match status" value="1"/>
</dbReference>
<proteinExistence type="predicted"/>
<dbReference type="Pfam" id="PF24758">
    <property type="entry name" value="LRR_At5g56370"/>
    <property type="match status" value="1"/>
</dbReference>
<protein>
    <submittedName>
        <fullName evidence="4">Leucine-rich repeat domain superfamily, F-box-like domain superfamily</fullName>
    </submittedName>
    <submittedName>
        <fullName evidence="5">Putative F-box domain, Leucine-rich repeat domain, L domain-like protein</fullName>
    </submittedName>
</protein>
<feature type="domain" description="F-box" evidence="2">
    <location>
        <begin position="24"/>
        <end position="64"/>
    </location>
</feature>
<dbReference type="Pfam" id="PF00646">
    <property type="entry name" value="F-box"/>
    <property type="match status" value="1"/>
</dbReference>
<evidence type="ECO:0000313" key="6">
    <source>
        <dbReference type="Proteomes" id="UP000215914"/>
    </source>
</evidence>
<keyword evidence="1" id="KW-1133">Transmembrane helix</keyword>
<dbReference type="Proteomes" id="UP000215914">
    <property type="component" value="Chromosome 1"/>
</dbReference>
<gene>
    <name evidence="5" type="ORF">HannXRQ_Chr01g0026691</name>
    <name evidence="4" type="ORF">HanXRQr2_Chr01g0039421</name>
</gene>
<dbReference type="PANTHER" id="PTHR31900:SF34">
    <property type="entry name" value="EMB|CAB62440.1-RELATED"/>
    <property type="match status" value="1"/>
</dbReference>
<dbReference type="InterPro" id="IPR050232">
    <property type="entry name" value="FBL13/AtMIF1-like"/>
</dbReference>
<evidence type="ECO:0000259" key="3">
    <source>
        <dbReference type="Pfam" id="PF24758"/>
    </source>
</evidence>
<dbReference type="Gene3D" id="1.20.1280.50">
    <property type="match status" value="1"/>
</dbReference>
<dbReference type="SUPFAM" id="SSF81383">
    <property type="entry name" value="F-box domain"/>
    <property type="match status" value="1"/>
</dbReference>
<dbReference type="FunCoup" id="A0A251VRE1">
    <property type="interactions" value="1561"/>
</dbReference>
<dbReference type="EMBL" id="MNCJ02000316">
    <property type="protein sequence ID" value="KAF5823538.1"/>
    <property type="molecule type" value="Genomic_DNA"/>
</dbReference>
<dbReference type="InterPro" id="IPR001810">
    <property type="entry name" value="F-box_dom"/>
</dbReference>
<keyword evidence="6" id="KW-1185">Reference proteome</keyword>
<reference evidence="4" key="3">
    <citation type="submission" date="2020-06" db="EMBL/GenBank/DDBJ databases">
        <title>Helianthus annuus Genome sequencing and assembly Release 2.</title>
        <authorList>
            <person name="Gouzy J."/>
            <person name="Langlade N."/>
            <person name="Munos S."/>
        </authorList>
    </citation>
    <scope>NUCLEOTIDE SEQUENCE</scope>
    <source>
        <tissue evidence="4">Leaves</tissue>
    </source>
</reference>
<dbReference type="InterPro" id="IPR032675">
    <property type="entry name" value="LRR_dom_sf"/>
</dbReference>
<dbReference type="AlphaFoldDB" id="A0A251VRE1"/>
<dbReference type="PANTHER" id="PTHR31900">
    <property type="entry name" value="F-BOX/RNI SUPERFAMILY PROTEIN-RELATED"/>
    <property type="match status" value="1"/>
</dbReference>
<dbReference type="InterPro" id="IPR055411">
    <property type="entry name" value="LRR_FXL15/At3g58940/PEG3-like"/>
</dbReference>
<feature type="transmembrane region" description="Helical" evidence="1">
    <location>
        <begin position="300"/>
        <end position="322"/>
    </location>
</feature>
<keyword evidence="1" id="KW-0812">Transmembrane</keyword>
<dbReference type="Gramene" id="mRNA:HanXRQr2_Chr01g0039421">
    <property type="protein sequence ID" value="CDS:HanXRQr2_Chr01g0039421.1"/>
    <property type="gene ID" value="HanXRQr2_Chr01g0039421"/>
</dbReference>
<keyword evidence="1" id="KW-0472">Membrane</keyword>
<evidence type="ECO:0000313" key="4">
    <source>
        <dbReference type="EMBL" id="KAF5823538.1"/>
    </source>
</evidence>
<reference evidence="4 6" key="1">
    <citation type="journal article" date="2017" name="Nature">
        <title>The sunflower genome provides insights into oil metabolism, flowering and Asterid evolution.</title>
        <authorList>
            <person name="Badouin H."/>
            <person name="Gouzy J."/>
            <person name="Grassa C.J."/>
            <person name="Murat F."/>
            <person name="Staton S.E."/>
            <person name="Cottret L."/>
            <person name="Lelandais-Briere C."/>
            <person name="Owens G.L."/>
            <person name="Carrere S."/>
            <person name="Mayjonade B."/>
            <person name="Legrand L."/>
            <person name="Gill N."/>
            <person name="Kane N.C."/>
            <person name="Bowers J.E."/>
            <person name="Hubner S."/>
            <person name="Bellec A."/>
            <person name="Berard A."/>
            <person name="Berges H."/>
            <person name="Blanchet N."/>
            <person name="Boniface M.C."/>
            <person name="Brunel D."/>
            <person name="Catrice O."/>
            <person name="Chaidir N."/>
            <person name="Claudel C."/>
            <person name="Donnadieu C."/>
            <person name="Faraut T."/>
            <person name="Fievet G."/>
            <person name="Helmstetter N."/>
            <person name="King M."/>
            <person name="Knapp S.J."/>
            <person name="Lai Z."/>
            <person name="Le Paslier M.C."/>
            <person name="Lippi Y."/>
            <person name="Lorenzon L."/>
            <person name="Mandel J.R."/>
            <person name="Marage G."/>
            <person name="Marchand G."/>
            <person name="Marquand E."/>
            <person name="Bret-Mestries E."/>
            <person name="Morien E."/>
            <person name="Nambeesan S."/>
            <person name="Nguyen T."/>
            <person name="Pegot-Espagnet P."/>
            <person name="Pouilly N."/>
            <person name="Raftis F."/>
            <person name="Sallet E."/>
            <person name="Schiex T."/>
            <person name="Thomas J."/>
            <person name="Vandecasteele C."/>
            <person name="Vares D."/>
            <person name="Vear F."/>
            <person name="Vautrin S."/>
            <person name="Crespi M."/>
            <person name="Mangin B."/>
            <person name="Burke J.M."/>
            <person name="Salse J."/>
            <person name="Munos S."/>
            <person name="Vincourt P."/>
            <person name="Rieseberg L.H."/>
            <person name="Langlade N.B."/>
        </authorList>
    </citation>
    <scope>NUCLEOTIDE SEQUENCE [LARGE SCALE GENOMIC DNA]</scope>
    <source>
        <strain evidence="6">cv. SF193</strain>
        <tissue evidence="4">Leaves</tissue>
    </source>
</reference>
<organism evidence="5 6">
    <name type="scientific">Helianthus annuus</name>
    <name type="common">Common sunflower</name>
    <dbReference type="NCBI Taxonomy" id="4232"/>
    <lineage>
        <taxon>Eukaryota</taxon>
        <taxon>Viridiplantae</taxon>
        <taxon>Streptophyta</taxon>
        <taxon>Embryophyta</taxon>
        <taxon>Tracheophyta</taxon>
        <taxon>Spermatophyta</taxon>
        <taxon>Magnoliopsida</taxon>
        <taxon>eudicotyledons</taxon>
        <taxon>Gunneridae</taxon>
        <taxon>Pentapetalae</taxon>
        <taxon>asterids</taxon>
        <taxon>campanulids</taxon>
        <taxon>Asterales</taxon>
        <taxon>Asteraceae</taxon>
        <taxon>Asteroideae</taxon>
        <taxon>Heliantheae alliance</taxon>
        <taxon>Heliantheae</taxon>
        <taxon>Helianthus</taxon>
    </lineage>
</organism>
<sequence length="324" mass="37329">MNLRSKKLVIERPESPNLDKMDFISRLHDSLLLQILSLLPESDATRTCILSNRWKNLWSLLPILHFVMPFCWTFEEANRFHDRVDQTLALRGCMPIKRFYLYCSKHCDYDRVRYCIRNVVKCKVQDLEIRFPDDSFRFKFCWDLFKTCGSLVQLTLRGEFVLSVPDDVDVLFPCLKMINLVSIKYSCDECFKNLISGCPVLEELYVERQIIGEVDNMESCMVISPSLKKLGLSFALSGEGDFRVVIDAPRLEYLNVVDVMSTSYSLLTEPLSLTEAHLKLRNGVVQPVAPLVTCISNVKVLTLIDLALLVCLFIYLQSLILLTF</sequence>
<dbReference type="InParanoid" id="A0A251VRE1"/>
<dbReference type="SUPFAM" id="SSF52047">
    <property type="entry name" value="RNI-like"/>
    <property type="match status" value="1"/>
</dbReference>
<evidence type="ECO:0000256" key="1">
    <source>
        <dbReference type="SAM" id="Phobius"/>
    </source>
</evidence>
<reference evidence="5" key="2">
    <citation type="submission" date="2017-02" db="EMBL/GenBank/DDBJ databases">
        <title>Sunflower complete genome.</title>
        <authorList>
            <person name="Langlade N."/>
            <person name="Munos S."/>
        </authorList>
    </citation>
    <scope>NUCLEOTIDE SEQUENCE [LARGE SCALE GENOMIC DNA]</scope>
    <source>
        <tissue evidence="5">Leaves</tissue>
    </source>
</reference>
<evidence type="ECO:0000313" key="5">
    <source>
        <dbReference type="EMBL" id="OTG38160.1"/>
    </source>
</evidence>
<dbReference type="InterPro" id="IPR036047">
    <property type="entry name" value="F-box-like_dom_sf"/>
</dbReference>
<dbReference type="EMBL" id="CM007890">
    <property type="protein sequence ID" value="OTG38160.1"/>
    <property type="molecule type" value="Genomic_DNA"/>
</dbReference>
<evidence type="ECO:0000259" key="2">
    <source>
        <dbReference type="Pfam" id="PF00646"/>
    </source>
</evidence>